<sequence>MTRAAIAKIHVARKQLALSEENYRAILVRITGQDTSSGLNDRQVDDVLAEFRRLGWRPKKAFKPSDKPFVRLIYALWREAAKVGAMSSSSKPALRAFVERQTRRGGERGIDDPEFLRATDAYRVSEALKAMIKRAEDRARKFEERTDV</sequence>
<gene>
    <name evidence="1" type="ORF">KL86PLE_20083</name>
</gene>
<dbReference type="InterPro" id="IPR009363">
    <property type="entry name" value="Phage_Mu_Gp16"/>
</dbReference>
<proteinExistence type="predicted"/>
<dbReference type="RefSeq" id="WP_288195797.1">
    <property type="nucleotide sequence ID" value="NZ_LT608334.1"/>
</dbReference>
<dbReference type="AlphaFoldDB" id="A0A212LD03"/>
<evidence type="ECO:0000313" key="1">
    <source>
        <dbReference type="EMBL" id="SCM75415.1"/>
    </source>
</evidence>
<evidence type="ECO:0008006" key="2">
    <source>
        <dbReference type="Google" id="ProtNLM"/>
    </source>
</evidence>
<protein>
    <recommendedName>
        <fullName evidence="2">Mu-like prophage protein gp16</fullName>
    </recommendedName>
</protein>
<reference evidence="1" key="1">
    <citation type="submission" date="2016-08" db="EMBL/GenBank/DDBJ databases">
        <authorList>
            <person name="Seilhamer J.J."/>
        </authorList>
    </citation>
    <scope>NUCLEOTIDE SEQUENCE</scope>
    <source>
        <strain evidence="1">86</strain>
    </source>
</reference>
<dbReference type="EMBL" id="FMJD01000006">
    <property type="protein sequence ID" value="SCM75415.1"/>
    <property type="molecule type" value="Genomic_DNA"/>
</dbReference>
<organism evidence="1">
    <name type="scientific">uncultured Pleomorphomonas sp</name>
    <dbReference type="NCBI Taxonomy" id="442121"/>
    <lineage>
        <taxon>Bacteria</taxon>
        <taxon>Pseudomonadati</taxon>
        <taxon>Pseudomonadota</taxon>
        <taxon>Alphaproteobacteria</taxon>
        <taxon>Hyphomicrobiales</taxon>
        <taxon>Pleomorphomonadaceae</taxon>
        <taxon>Pleomorphomonas</taxon>
        <taxon>environmental samples</taxon>
    </lineage>
</organism>
<dbReference type="Pfam" id="PF06252">
    <property type="entry name" value="GemA"/>
    <property type="match status" value="1"/>
</dbReference>
<name>A0A212LD03_9HYPH</name>
<accession>A0A212LD03</accession>